<dbReference type="NCBIfam" id="TIGR04183">
    <property type="entry name" value="Por_Secre_tail"/>
    <property type="match status" value="1"/>
</dbReference>
<dbReference type="GO" id="GO:0005509">
    <property type="term" value="F:calcium ion binding"/>
    <property type="evidence" value="ECO:0007669"/>
    <property type="project" value="InterPro"/>
</dbReference>
<protein>
    <recommendedName>
        <fullName evidence="3">YDG domain-containing protein</fullName>
    </recommendedName>
</protein>
<dbReference type="InterPro" id="IPR013783">
    <property type="entry name" value="Ig-like_fold"/>
</dbReference>
<name>A0A3D9D5E5_9FLAO</name>
<dbReference type="Proteomes" id="UP000256326">
    <property type="component" value="Unassembled WGS sequence"/>
</dbReference>
<dbReference type="InterPro" id="IPR015919">
    <property type="entry name" value="Cadherin-like_sf"/>
</dbReference>
<dbReference type="SUPFAM" id="SSF49313">
    <property type="entry name" value="Cadherin-like"/>
    <property type="match status" value="1"/>
</dbReference>
<evidence type="ECO:0000313" key="5">
    <source>
        <dbReference type="Proteomes" id="UP000256326"/>
    </source>
</evidence>
<dbReference type="InterPro" id="IPR041248">
    <property type="entry name" value="YDG"/>
</dbReference>
<keyword evidence="5" id="KW-1185">Reference proteome</keyword>
<feature type="domain" description="YDG" evidence="3">
    <location>
        <begin position="460"/>
        <end position="543"/>
    </location>
</feature>
<accession>A0A3D9D5E5</accession>
<feature type="domain" description="YDG" evidence="3">
    <location>
        <begin position="551"/>
        <end position="625"/>
    </location>
</feature>
<dbReference type="Pfam" id="PF18657">
    <property type="entry name" value="YDG"/>
    <property type="match status" value="2"/>
</dbReference>
<dbReference type="GO" id="GO:0016020">
    <property type="term" value="C:membrane"/>
    <property type="evidence" value="ECO:0007669"/>
    <property type="project" value="InterPro"/>
</dbReference>
<proteinExistence type="predicted"/>
<organism evidence="4 5">
    <name type="scientific">Epilithonimonas hispanica</name>
    <dbReference type="NCBI Taxonomy" id="358687"/>
    <lineage>
        <taxon>Bacteria</taxon>
        <taxon>Pseudomonadati</taxon>
        <taxon>Bacteroidota</taxon>
        <taxon>Flavobacteriia</taxon>
        <taxon>Flavobacteriales</taxon>
        <taxon>Weeksellaceae</taxon>
        <taxon>Chryseobacterium group</taxon>
        <taxon>Epilithonimonas</taxon>
    </lineage>
</organism>
<dbReference type="EMBL" id="QNUG01000001">
    <property type="protein sequence ID" value="REC73243.1"/>
    <property type="molecule type" value="Genomic_DNA"/>
</dbReference>
<gene>
    <name evidence="4" type="ORF">DRF58_00370</name>
</gene>
<dbReference type="OrthoDB" id="906679at2"/>
<evidence type="ECO:0000313" key="4">
    <source>
        <dbReference type="EMBL" id="REC73243.1"/>
    </source>
</evidence>
<comment type="caution">
    <text evidence="4">The sequence shown here is derived from an EMBL/GenBank/DDBJ whole genome shotgun (WGS) entry which is preliminary data.</text>
</comment>
<keyword evidence="2" id="KW-0472">Membrane</keyword>
<keyword evidence="2" id="KW-0812">Transmembrane</keyword>
<sequence length="1881" mass="199531">MKHNYIFSPFKKTDQMKKILFSFTKYVFALAFLLLSQWNWGQTTLVNYKFENNMDPETGAIGSPTFTNSTNVTYFSGANGQAIAYETSNTKYFDLTISTLGYNNITISFAGRSSASTGTSWGVTGDSVGGTTFTSITSLSCTKTFANLNDYSLGVNYSNKNLIRIRITATGSGTATMRLDDLIIKGTSSCTAPTPTWITPPSTNDCPNINQYYETQSGMSNYVWTFPVDASSYQIISGGTATDNNLTIKYLTKGGKNISVGYSSGGCASTAPATHTQIVNGVSIGPLSAQNIVAGTNGNQLNASEDGTVVSREWKYSTSSSGPFVLFAAPQTGVSYVPNFSTAGTYYMVCESQFSCGSVTSNAITINVSALQKPVINSGNTKITTYGTAGTAYQITATNSPTSYVITSPTTLPAGFIFDSSAGTLSAAASTDAGVYNFTITASNSAGASDPFSLAWTQNKRTATISGVTVNPKVYDQSNVAELNLTSATLNNILASDAGNVGVSATGYTAIFTNVNAGTRSVTVNNLSLSGSRSGNYNLTQPTGLTGVISAKPITVSGWTANDKTYDTTTTATINYASASFSGVISPDTVGISSVTASFADANAEANKPVTISAVALSNSNYTVSVPVSGLSATISRKIPNVTPASLSLGVSTTTELNTAINTESDGAKTYAIPTTTVITLAGSQLTAVELGTSELYFSQPQTTNYEAVSVTISITVEEDPAVVGDYKTIYDGNWNVDANWQIKDAALGWINTSYPKTNTAATIYIKNKTTLNIGACNFKNVVVTKTGELTQSTNGGMTILSNGRLLVQDKGTFINTTVTKFASSTTSVLEVENGGTLINNYASNPLKDNLFLGKEVFHPNSNFVVTAVDANSFLTDLTVLTPYVDINSNSGYFGNIIFNYTTVSGMDLISGTTSVVAATSSKITNGDLIFRSGPSAFRFFNGNINVSSSSTAQPYTIGGNLIVESGFTSTLTMRNTSYTAHLKVNKNFVMNGTAVFRMTGSIITTAENLYVDGDVILNDSSTFLFSTNSNNTQPSLSLYLKGDITVGANATFTNLNSVNNNANLYFVNSGDGLTPTTTQAIDIAPTTGSNAKINFSLVWPDYPSTPYVKLVKDLVLGTNSKFNVLSGGTLDFGFAADGVTALNILANGNGQTFTSVSGSNLKITSPEGITKTANLGNVQVPVAGRTYNGGATYHYIGKENQKSGDGLPDGLTNKLIVDLQTTDALNENLEFRADGIIKFNSDGTLEIRKGKVIDEPGKGFRNNVVENEDGESDGQKGNILMTGGRYVVSGSGTKPSLSGSYTLTGGTVEFAGVAATKIRTSSSPVKQYYNVDVSGTNVQAGGKNLIVNQVTKVIGTGKLTIPAADDDKNPYVLTAKKGIQVDGTATALFENNAQLMQDVYLADDITPVVNSGNITMLRKASVPKDQYNFWAAPVSGMPIGDMYNGFQKVMKYNTETNNYTTIANSTLFDKGIGYSVKGSSNNDVHTVTNGNFEVTTAFVGTPNNGDITPMVLSIKGSRYNLIGNPYPSNINLDVLYTDNASVLDYGGSVNNTAIQPTMYFWDNLNNPYTTQQANYNGQNYAVYNALSKTGTAATNGSNMKKPNGLVKPGQGFMVRAKSNNGANSTLIFKQSGTSGLRVTANVKGGTDAPYYKGGDSIIDHVDRFWVRLTTPNNIYNTIAVVYKEKAQNTYDLFDSMLMNGAASDLFYSLSNDGVKLAIQGRKGIVSTEDVVPLGFKNLTSGLHTISIVEKQGVFESGQTVYLKDKALDKIVDITNNSYTYSANLGSDDSRFEIVYKEDVVLGVGNGLKSDFVVYRDGSDFVVKSSKTLGKVEVYDTAGRLLVVQTTSNKILKLNTSTLPEGVFIIKAENSGDIKTKKIIK</sequence>
<keyword evidence="2" id="KW-1133">Transmembrane helix</keyword>
<evidence type="ECO:0000256" key="1">
    <source>
        <dbReference type="ARBA" id="ARBA00022729"/>
    </source>
</evidence>
<evidence type="ECO:0000256" key="2">
    <source>
        <dbReference type="SAM" id="Phobius"/>
    </source>
</evidence>
<evidence type="ECO:0000259" key="3">
    <source>
        <dbReference type="Pfam" id="PF18657"/>
    </source>
</evidence>
<reference evidence="4 5" key="1">
    <citation type="journal article" date="2006" name="Int. J. Syst. Evol. Microbiol.">
        <title>Chryseobacterium hispanicum sp. nov., isolated from the drinking water distribution system of Sevilla, Spain.</title>
        <authorList>
            <person name="Gallego V."/>
            <person name="Garcia M.T."/>
            <person name="Ventosa A."/>
        </authorList>
    </citation>
    <scope>NUCLEOTIDE SEQUENCE [LARGE SCALE GENOMIC DNA]</scope>
    <source>
        <strain evidence="4 5">KCTC 22104</strain>
    </source>
</reference>
<dbReference type="Gene3D" id="2.60.40.10">
    <property type="entry name" value="Immunoglobulins"/>
    <property type="match status" value="1"/>
</dbReference>
<keyword evidence="1" id="KW-0732">Signal</keyword>
<feature type="transmembrane region" description="Helical" evidence="2">
    <location>
        <begin position="20"/>
        <end position="40"/>
    </location>
</feature>
<dbReference type="InterPro" id="IPR026444">
    <property type="entry name" value="Secre_tail"/>
</dbReference>